<proteinExistence type="predicted"/>
<dbReference type="RefSeq" id="WP_189492874.1">
    <property type="nucleotide sequence ID" value="NZ_BMZO01000012.1"/>
</dbReference>
<dbReference type="AlphaFoldDB" id="A0A8J3DRK4"/>
<protein>
    <submittedName>
        <fullName evidence="2">Uncharacterized protein</fullName>
    </submittedName>
</protein>
<name>A0A8J3DRK4_9HYPH</name>
<evidence type="ECO:0000313" key="2">
    <source>
        <dbReference type="EMBL" id="GHC80441.1"/>
    </source>
</evidence>
<evidence type="ECO:0000313" key="3">
    <source>
        <dbReference type="Proteomes" id="UP000641137"/>
    </source>
</evidence>
<reference evidence="2" key="1">
    <citation type="journal article" date="2014" name="Int. J. Syst. Evol. Microbiol.">
        <title>Complete genome sequence of Corynebacterium casei LMG S-19264T (=DSM 44701T), isolated from a smear-ripened cheese.</title>
        <authorList>
            <consortium name="US DOE Joint Genome Institute (JGI-PGF)"/>
            <person name="Walter F."/>
            <person name="Albersmeier A."/>
            <person name="Kalinowski J."/>
            <person name="Ruckert C."/>
        </authorList>
    </citation>
    <scope>NUCLEOTIDE SEQUENCE</scope>
    <source>
        <strain evidence="2">KCTC 42097</strain>
    </source>
</reference>
<comment type="caution">
    <text evidence="2">The sequence shown here is derived from an EMBL/GenBank/DDBJ whole genome shotgun (WGS) entry which is preliminary data.</text>
</comment>
<feature type="compositionally biased region" description="Basic residues" evidence="1">
    <location>
        <begin position="28"/>
        <end position="39"/>
    </location>
</feature>
<gene>
    <name evidence="2" type="ORF">GCM10010136_33550</name>
</gene>
<dbReference type="EMBL" id="BMZO01000012">
    <property type="protein sequence ID" value="GHC80441.1"/>
    <property type="molecule type" value="Genomic_DNA"/>
</dbReference>
<reference evidence="2" key="2">
    <citation type="submission" date="2020-09" db="EMBL/GenBank/DDBJ databases">
        <authorList>
            <person name="Sun Q."/>
            <person name="Kim S."/>
        </authorList>
    </citation>
    <scope>NUCLEOTIDE SEQUENCE</scope>
    <source>
        <strain evidence="2">KCTC 42097</strain>
    </source>
</reference>
<dbReference type="Proteomes" id="UP000641137">
    <property type="component" value="Unassembled WGS sequence"/>
</dbReference>
<keyword evidence="3" id="KW-1185">Reference proteome</keyword>
<accession>A0A8J3DRK4</accession>
<organism evidence="2 3">
    <name type="scientific">Limoniibacter endophyticus</name>
    <dbReference type="NCBI Taxonomy" id="1565040"/>
    <lineage>
        <taxon>Bacteria</taxon>
        <taxon>Pseudomonadati</taxon>
        <taxon>Pseudomonadota</taxon>
        <taxon>Alphaproteobacteria</taxon>
        <taxon>Hyphomicrobiales</taxon>
        <taxon>Bartonellaceae</taxon>
        <taxon>Limoniibacter</taxon>
    </lineage>
</organism>
<sequence length="61" mass="6559">MSETQHDNGDNAKSKKAARLAEQLRANLQRRKAQARARRAGQADSRAEGLLGSTKPAEDAG</sequence>
<evidence type="ECO:0000256" key="1">
    <source>
        <dbReference type="SAM" id="MobiDB-lite"/>
    </source>
</evidence>
<feature type="region of interest" description="Disordered" evidence="1">
    <location>
        <begin position="25"/>
        <end position="61"/>
    </location>
</feature>